<evidence type="ECO:0000313" key="3">
    <source>
        <dbReference type="Proteomes" id="UP000186040"/>
    </source>
</evidence>
<reference evidence="2 3" key="1">
    <citation type="submission" date="2016-10" db="EMBL/GenBank/DDBJ databases">
        <title>The Draft Genome Sequence of Actinokineospora bangkokensis 44EHWT reveals the biosynthetic pathway of antifungal compounds Thailandins with unusual extender unit butylmalonyl-CoA.</title>
        <authorList>
            <person name="Greule A."/>
            <person name="Intra B."/>
            <person name="Flemming S."/>
            <person name="Rommel M.G."/>
            <person name="Panbangred W."/>
            <person name="Bechthold A."/>
        </authorList>
    </citation>
    <scope>NUCLEOTIDE SEQUENCE [LARGE SCALE GENOMIC DNA]</scope>
    <source>
        <strain evidence="2 3">44EHW</strain>
    </source>
</reference>
<comment type="caution">
    <text evidence="2">The sequence shown here is derived from an EMBL/GenBank/DDBJ whole genome shotgun (WGS) entry which is preliminary data.</text>
</comment>
<evidence type="ECO:0000256" key="1">
    <source>
        <dbReference type="SAM" id="MobiDB-lite"/>
    </source>
</evidence>
<accession>A0A1Q9LTD9</accession>
<keyword evidence="3" id="KW-1185">Reference proteome</keyword>
<evidence type="ECO:0000313" key="2">
    <source>
        <dbReference type="EMBL" id="OLR95298.1"/>
    </source>
</evidence>
<dbReference type="Proteomes" id="UP000186040">
    <property type="component" value="Unassembled WGS sequence"/>
</dbReference>
<proteinExistence type="predicted"/>
<sequence length="116" mass="11973">MAGDFLSGTPEVMGAFAAQGPQAPPGGQGGMSSLMAEGADFVDRDHEANKRMAAFFTTADQGIRSYNSTAAASGRGYLDADEASRTGFAVLGGETMRTTLANDPTPPQEPMEVGPR</sequence>
<feature type="region of interest" description="Disordered" evidence="1">
    <location>
        <begin position="1"/>
        <end position="34"/>
    </location>
</feature>
<protein>
    <submittedName>
        <fullName evidence="2">Uncharacterized protein</fullName>
    </submittedName>
</protein>
<gene>
    <name evidence="2" type="ORF">BJP25_07390</name>
</gene>
<feature type="region of interest" description="Disordered" evidence="1">
    <location>
        <begin position="97"/>
        <end position="116"/>
    </location>
</feature>
<organism evidence="2 3">
    <name type="scientific">Actinokineospora bangkokensis</name>
    <dbReference type="NCBI Taxonomy" id="1193682"/>
    <lineage>
        <taxon>Bacteria</taxon>
        <taxon>Bacillati</taxon>
        <taxon>Actinomycetota</taxon>
        <taxon>Actinomycetes</taxon>
        <taxon>Pseudonocardiales</taxon>
        <taxon>Pseudonocardiaceae</taxon>
        <taxon>Actinokineospora</taxon>
    </lineage>
</organism>
<dbReference type="EMBL" id="MKQR01000003">
    <property type="protein sequence ID" value="OLR95298.1"/>
    <property type="molecule type" value="Genomic_DNA"/>
</dbReference>
<name>A0A1Q9LTD9_9PSEU</name>
<dbReference type="RefSeq" id="WP_075973018.1">
    <property type="nucleotide sequence ID" value="NZ_MKQR01000003.1"/>
</dbReference>
<dbReference type="AlphaFoldDB" id="A0A1Q9LTD9"/>